<evidence type="ECO:0000313" key="1">
    <source>
        <dbReference type="EMBL" id="KAJ6057963.1"/>
    </source>
</evidence>
<dbReference type="Proteomes" id="UP001219568">
    <property type="component" value="Unassembled WGS sequence"/>
</dbReference>
<accession>A0AAD6IRE7</accession>
<name>A0AAD6IRE7_PENCN</name>
<dbReference type="AlphaFoldDB" id="A0AAD6IRE7"/>
<organism evidence="1 2">
    <name type="scientific">Penicillium canescens</name>
    <dbReference type="NCBI Taxonomy" id="5083"/>
    <lineage>
        <taxon>Eukaryota</taxon>
        <taxon>Fungi</taxon>
        <taxon>Dikarya</taxon>
        <taxon>Ascomycota</taxon>
        <taxon>Pezizomycotina</taxon>
        <taxon>Eurotiomycetes</taxon>
        <taxon>Eurotiomycetidae</taxon>
        <taxon>Eurotiales</taxon>
        <taxon>Aspergillaceae</taxon>
        <taxon>Penicillium</taxon>
    </lineage>
</organism>
<gene>
    <name evidence="1" type="ORF">N7460_001237</name>
</gene>
<keyword evidence="2" id="KW-1185">Reference proteome</keyword>
<sequence length="140" mass="15596">MPGTTEPRRYLQSSDGFIGLSGAPNKRLDTNRSFCDLLPKYLSYIPLFVFLYKKAADRVGRGELIAEICSVFEEVMQQIFSPTDQDTVIVGLEANPVAKTGNGIVNRIFLLALISLTHPWQVHLGVIGEEFLERVCDGHL</sequence>
<comment type="caution">
    <text evidence="1">The sequence shown here is derived from an EMBL/GenBank/DDBJ whole genome shotgun (WGS) entry which is preliminary data.</text>
</comment>
<reference evidence="1" key="1">
    <citation type="journal article" date="2023" name="IMA Fungus">
        <title>Comparative genomic study of the Penicillium genus elucidates a diverse pangenome and 15 lateral gene transfer events.</title>
        <authorList>
            <person name="Petersen C."/>
            <person name="Sorensen T."/>
            <person name="Nielsen M.R."/>
            <person name="Sondergaard T.E."/>
            <person name="Sorensen J.L."/>
            <person name="Fitzpatrick D.A."/>
            <person name="Frisvad J.C."/>
            <person name="Nielsen K.L."/>
        </authorList>
    </citation>
    <scope>NUCLEOTIDE SEQUENCE</scope>
    <source>
        <strain evidence="1">IBT 15450</strain>
    </source>
</reference>
<protein>
    <submittedName>
        <fullName evidence="1">Uncharacterized protein</fullName>
    </submittedName>
</protein>
<dbReference type="EMBL" id="JAQJZL010000001">
    <property type="protein sequence ID" value="KAJ6057963.1"/>
    <property type="molecule type" value="Genomic_DNA"/>
</dbReference>
<evidence type="ECO:0000313" key="2">
    <source>
        <dbReference type="Proteomes" id="UP001219568"/>
    </source>
</evidence>
<reference evidence="1" key="2">
    <citation type="submission" date="2023-01" db="EMBL/GenBank/DDBJ databases">
        <authorList>
            <person name="Petersen C."/>
        </authorList>
    </citation>
    <scope>NUCLEOTIDE SEQUENCE</scope>
    <source>
        <strain evidence="1">IBT 15450</strain>
    </source>
</reference>
<proteinExistence type="predicted"/>